<name>A0AAD9GMK4_9STRA</name>
<protein>
    <submittedName>
        <fullName evidence="1">Uncharacterized protein</fullName>
    </submittedName>
</protein>
<reference evidence="1" key="1">
    <citation type="submission" date="2023-08" db="EMBL/GenBank/DDBJ databases">
        <title>Reference Genome Resource for the Citrus Pathogen Phytophthora citrophthora.</title>
        <authorList>
            <person name="Moller H."/>
            <person name="Coetzee B."/>
            <person name="Rose L.J."/>
            <person name="Van Niekerk J.M."/>
        </authorList>
    </citation>
    <scope>NUCLEOTIDE SEQUENCE</scope>
    <source>
        <strain evidence="1">STE-U-9442</strain>
    </source>
</reference>
<organism evidence="1 2">
    <name type="scientific">Phytophthora citrophthora</name>
    <dbReference type="NCBI Taxonomy" id="4793"/>
    <lineage>
        <taxon>Eukaryota</taxon>
        <taxon>Sar</taxon>
        <taxon>Stramenopiles</taxon>
        <taxon>Oomycota</taxon>
        <taxon>Peronosporomycetes</taxon>
        <taxon>Peronosporales</taxon>
        <taxon>Peronosporaceae</taxon>
        <taxon>Phytophthora</taxon>
    </lineage>
</organism>
<dbReference type="EMBL" id="JASMQC010000012">
    <property type="protein sequence ID" value="KAK1941190.1"/>
    <property type="molecule type" value="Genomic_DNA"/>
</dbReference>
<comment type="caution">
    <text evidence="1">The sequence shown here is derived from an EMBL/GenBank/DDBJ whole genome shotgun (WGS) entry which is preliminary data.</text>
</comment>
<dbReference type="AlphaFoldDB" id="A0AAD9GMK4"/>
<accession>A0AAD9GMK4</accession>
<keyword evidence="2" id="KW-1185">Reference proteome</keyword>
<proteinExistence type="predicted"/>
<dbReference type="Proteomes" id="UP001259832">
    <property type="component" value="Unassembled WGS sequence"/>
</dbReference>
<evidence type="ECO:0000313" key="2">
    <source>
        <dbReference type="Proteomes" id="UP001259832"/>
    </source>
</evidence>
<gene>
    <name evidence="1" type="ORF">P3T76_007056</name>
</gene>
<evidence type="ECO:0000313" key="1">
    <source>
        <dbReference type="EMBL" id="KAK1941190.1"/>
    </source>
</evidence>
<sequence length="71" mass="7800">MMVNELLVGDRDSIGKPISRIAFMDIGTQEDSFEGKLNCVVPSTTFADASDLLETLELKISSSRGYAWICL</sequence>